<dbReference type="EMBL" id="JAYKXP010000039">
    <property type="protein sequence ID" value="KAK7039139.1"/>
    <property type="molecule type" value="Genomic_DNA"/>
</dbReference>
<proteinExistence type="predicted"/>
<accession>A0AAW0CKN8</accession>
<gene>
    <name evidence="1" type="ORF">VNI00_010043</name>
</gene>
<reference evidence="1 2" key="1">
    <citation type="submission" date="2024-01" db="EMBL/GenBank/DDBJ databases">
        <title>A draft genome for a cacao thread blight-causing isolate of Paramarasmius palmivorus.</title>
        <authorList>
            <person name="Baruah I.K."/>
            <person name="Bukari Y."/>
            <person name="Amoako-Attah I."/>
            <person name="Meinhardt L.W."/>
            <person name="Bailey B.A."/>
            <person name="Cohen S.P."/>
        </authorList>
    </citation>
    <scope>NUCLEOTIDE SEQUENCE [LARGE SCALE GENOMIC DNA]</scope>
    <source>
        <strain evidence="1 2">GH-12</strain>
    </source>
</reference>
<name>A0AAW0CKN8_9AGAR</name>
<protein>
    <submittedName>
        <fullName evidence="1">Uncharacterized protein</fullName>
    </submittedName>
</protein>
<organism evidence="1 2">
    <name type="scientific">Paramarasmius palmivorus</name>
    <dbReference type="NCBI Taxonomy" id="297713"/>
    <lineage>
        <taxon>Eukaryota</taxon>
        <taxon>Fungi</taxon>
        <taxon>Dikarya</taxon>
        <taxon>Basidiomycota</taxon>
        <taxon>Agaricomycotina</taxon>
        <taxon>Agaricomycetes</taxon>
        <taxon>Agaricomycetidae</taxon>
        <taxon>Agaricales</taxon>
        <taxon>Marasmiineae</taxon>
        <taxon>Marasmiaceae</taxon>
        <taxon>Paramarasmius</taxon>
    </lineage>
</organism>
<comment type="caution">
    <text evidence="1">The sequence shown here is derived from an EMBL/GenBank/DDBJ whole genome shotgun (WGS) entry which is preliminary data.</text>
</comment>
<dbReference type="AlphaFoldDB" id="A0AAW0CKN8"/>
<keyword evidence="2" id="KW-1185">Reference proteome</keyword>
<dbReference type="Proteomes" id="UP001383192">
    <property type="component" value="Unassembled WGS sequence"/>
</dbReference>
<sequence length="211" mass="23801">MSSKARTVGPKLFNAFLSLYHHVHRSYLNLRTNSEEAMVPIHILVPFLFERSPATNLPAYQGPSSTSCQKMVPGYTWPAYLERKDGISGLRWRAVEVEPTIRCQTRGTISPTAGGHPYIGWDKVGDMTTKTVFTELTPWQNYHGNQSTFGSCIYLEQQHCSTKRDEYDSHVFALFDFLRAPARSTPLSEPNTHLAFLSQSKGLGSSLHMVY</sequence>
<evidence type="ECO:0000313" key="1">
    <source>
        <dbReference type="EMBL" id="KAK7039139.1"/>
    </source>
</evidence>
<evidence type="ECO:0000313" key="2">
    <source>
        <dbReference type="Proteomes" id="UP001383192"/>
    </source>
</evidence>